<accession>A0ABW9F623</accession>
<dbReference type="SMART" id="SM01095">
    <property type="entry name" value="Cpl-7"/>
    <property type="match status" value="1"/>
</dbReference>
<proteinExistence type="predicted"/>
<organism evidence="2 3">
    <name type="scientific">Helcococcus bovis</name>
    <dbReference type="NCBI Taxonomy" id="3153252"/>
    <lineage>
        <taxon>Bacteria</taxon>
        <taxon>Bacillati</taxon>
        <taxon>Bacillota</taxon>
        <taxon>Tissierellia</taxon>
        <taxon>Tissierellales</taxon>
        <taxon>Peptoniphilaceae</taxon>
        <taxon>Helcococcus</taxon>
    </lineage>
</organism>
<gene>
    <name evidence="2" type="ORF">ABGF40_02350</name>
</gene>
<dbReference type="Proteomes" id="UP001629536">
    <property type="component" value="Unassembled WGS sequence"/>
</dbReference>
<name>A0ABW9F623_9FIRM</name>
<reference evidence="2 3" key="1">
    <citation type="journal article" date="2024" name="Front. Microbiol.">
        <title>Pangenomic and biochemical analyses of Helcococcus ovis reveal widespread tetracycline resistance and a novel bacterial species, Helcococcus bovis.</title>
        <authorList>
            <person name="Cunha F."/>
            <person name="Zhai Y."/>
            <person name="Casaro S."/>
            <person name="Jones K.L."/>
            <person name="Hernandez M."/>
            <person name="Bisinotto R.S."/>
            <person name="Kariyawasam S."/>
            <person name="Brown M.B."/>
            <person name="Phillips A."/>
            <person name="Jeong K.C."/>
            <person name="Galvao K.N."/>
        </authorList>
    </citation>
    <scope>NUCLEOTIDE SEQUENCE [LARGE SCALE GENOMIC DNA]</scope>
    <source>
        <strain evidence="2 3">KG197</strain>
    </source>
</reference>
<evidence type="ECO:0000313" key="2">
    <source>
        <dbReference type="EMBL" id="MFM1524505.1"/>
    </source>
</evidence>
<evidence type="ECO:0000313" key="3">
    <source>
        <dbReference type="Proteomes" id="UP001629536"/>
    </source>
</evidence>
<evidence type="ECO:0000259" key="1">
    <source>
        <dbReference type="SMART" id="SM01095"/>
    </source>
</evidence>
<dbReference type="Pfam" id="PF08230">
    <property type="entry name" value="CW_7"/>
    <property type="match status" value="1"/>
</dbReference>
<dbReference type="EMBL" id="JBFNFH010000003">
    <property type="protein sequence ID" value="MFM1524505.1"/>
    <property type="molecule type" value="Genomic_DNA"/>
</dbReference>
<dbReference type="RefSeq" id="WP_408105126.1">
    <property type="nucleotide sequence ID" value="NZ_JBFNFH010000003.1"/>
</dbReference>
<dbReference type="InterPro" id="IPR013168">
    <property type="entry name" value="Cpl_7_lyso_C"/>
</dbReference>
<keyword evidence="3" id="KW-1185">Reference proteome</keyword>
<comment type="caution">
    <text evidence="2">The sequence shown here is derived from an EMBL/GenBank/DDBJ whole genome shotgun (WGS) entry which is preliminary data.</text>
</comment>
<feature type="domain" description="Cpl-7 lysozyme C-terminal" evidence="1">
    <location>
        <begin position="1"/>
        <end position="39"/>
    </location>
</feature>
<sequence length="39" mass="4653">MAREVINGKWGNGEERKKKLKNAGYDYYKIQKIVNRLIK</sequence>
<protein>
    <recommendedName>
        <fullName evidence="1">Cpl-7 lysozyme C-terminal domain-containing protein</fullName>
    </recommendedName>
</protein>